<dbReference type="EC" id="2.7.11.1" evidence="3"/>
<dbReference type="InterPro" id="IPR011600">
    <property type="entry name" value="Pept_C14_caspase"/>
</dbReference>
<dbReference type="Gene3D" id="3.90.1580.10">
    <property type="entry name" value="paralog of FGE (formylglycine-generating enzyme)"/>
    <property type="match status" value="1"/>
</dbReference>
<keyword evidence="3" id="KW-0808">Transferase</keyword>
<dbReference type="Gene3D" id="3.40.50.1460">
    <property type="match status" value="1"/>
</dbReference>
<dbReference type="InterPro" id="IPR051043">
    <property type="entry name" value="Sulfatase_Mod_Factor_Kinase"/>
</dbReference>
<reference evidence="3 4" key="1">
    <citation type="submission" date="2016-10" db="EMBL/GenBank/DDBJ databases">
        <authorList>
            <person name="de Groot N.N."/>
        </authorList>
    </citation>
    <scope>NUCLEOTIDE SEQUENCE [LARGE SCALE GENOMIC DNA]</scope>
    <source>
        <strain evidence="3">MBHS1</strain>
    </source>
</reference>
<dbReference type="NCBIfam" id="NF047832">
    <property type="entry name" value="caspase_w_EACC1"/>
    <property type="match status" value="1"/>
</dbReference>
<dbReference type="OrthoDB" id="9768004at2"/>
<feature type="domain" description="Sulfatase-modifying factor enzyme-like" evidence="2">
    <location>
        <begin position="409"/>
        <end position="632"/>
    </location>
</feature>
<organism evidence="3 4">
    <name type="scientific">Candidatus Venteria ishoeyi</name>
    <dbReference type="NCBI Taxonomy" id="1899563"/>
    <lineage>
        <taxon>Bacteria</taxon>
        <taxon>Pseudomonadati</taxon>
        <taxon>Pseudomonadota</taxon>
        <taxon>Gammaproteobacteria</taxon>
        <taxon>Thiotrichales</taxon>
        <taxon>Thiotrichaceae</taxon>
        <taxon>Venteria</taxon>
    </lineage>
</organism>
<protein>
    <submittedName>
        <fullName evidence="3">Serine/threonine-protein kinase pkn1</fullName>
        <ecNumber evidence="3">2.7.11.1</ecNumber>
    </submittedName>
</protein>
<dbReference type="InterPro" id="IPR005532">
    <property type="entry name" value="SUMF_dom"/>
</dbReference>
<dbReference type="Pfam" id="PF03781">
    <property type="entry name" value="FGE-sulfatase"/>
    <property type="match status" value="1"/>
</dbReference>
<feature type="domain" description="Peptidase C14 caspase" evidence="1">
    <location>
        <begin position="9"/>
        <end position="236"/>
    </location>
</feature>
<keyword evidence="4" id="KW-1185">Reference proteome</keyword>
<evidence type="ECO:0000259" key="1">
    <source>
        <dbReference type="Pfam" id="PF00656"/>
    </source>
</evidence>
<dbReference type="PANTHER" id="PTHR23150">
    <property type="entry name" value="SULFATASE MODIFYING FACTOR 1, 2"/>
    <property type="match status" value="1"/>
</dbReference>
<sequence>MDNLPKENKRYAILIGNSVYVDKKELPPLRTPKKDVVGLSAVLEDTQHGSFPKANIKRLINADSQKMALETEKILMQAGPDDLVLFYFSGHGKTNLAGKLHLAAKNTEIDPKLGLIGSTALATARLAQLFSSSRCQRIVIILDCCFSGAAGQDFAQKGGVSTQQLEQQINGLGTYLITSATEFQTAHESRDGAYSIFTRHLIEGLQGKAGSDKQPVITVDALYHYVEKHVRAEMPGMHPMRWIKNDSQGALFLAKRQVAQKTKHEGSTTPQQETRQISGQNILVSLAAASFMAWMAWDVYKKEFAASPGNITLPVKPVAILEQPEAVVLATSIKSPAQISNKPDNITPPVKIVTIPEQPEPVVPTIPIKQPVQISDKPEIIDQPEKTALKAPKNMALVPAGQLKRDGRTFNISAFYLDETEVSNQAYAAFIKAGGYKEDRYWDKAGWQWLEKEKYTEPSYWDNKKFNQKTHPVVGVSWYEADAYCRWQEKNLPTEAQWEYAAGGPKVTKYAFGDKLADNQTNFCDKNCELDWKDKNIEDGFKYTAPVTHYGKQGYGLYNMSGNVWEWTQDWYKGDFFKTAPENNPVNTKKANNRVLRGGSWDNGADWLRVSARNYYFTPDFRNLSYGFRCARAVLPQH</sequence>
<dbReference type="InterPro" id="IPR029030">
    <property type="entry name" value="Caspase-like_dom_sf"/>
</dbReference>
<gene>
    <name evidence="3" type="primary">pkn1_12</name>
    <name evidence="3" type="ORF">MBHS_04855</name>
</gene>
<evidence type="ECO:0000313" key="3">
    <source>
        <dbReference type="EMBL" id="SEH08962.1"/>
    </source>
</evidence>
<proteinExistence type="predicted"/>
<dbReference type="SUPFAM" id="SSF56436">
    <property type="entry name" value="C-type lectin-like"/>
    <property type="match status" value="1"/>
</dbReference>
<keyword evidence="3" id="KW-0418">Kinase</keyword>
<dbReference type="Pfam" id="PF00656">
    <property type="entry name" value="Peptidase_C14"/>
    <property type="match status" value="1"/>
</dbReference>
<dbReference type="RefSeq" id="WP_103922461.1">
    <property type="nucleotide sequence ID" value="NZ_FMSV02000557.1"/>
</dbReference>
<dbReference type="EMBL" id="FMSV02000557">
    <property type="protein sequence ID" value="SEH08962.1"/>
    <property type="molecule type" value="Genomic_DNA"/>
</dbReference>
<dbReference type="GO" id="GO:0004197">
    <property type="term" value="F:cysteine-type endopeptidase activity"/>
    <property type="evidence" value="ECO:0007669"/>
    <property type="project" value="InterPro"/>
</dbReference>
<name>A0A1H6FFX5_9GAMM</name>
<dbReference type="InterPro" id="IPR016187">
    <property type="entry name" value="CTDL_fold"/>
</dbReference>
<dbReference type="Proteomes" id="UP000236724">
    <property type="component" value="Unassembled WGS sequence"/>
</dbReference>
<dbReference type="GO" id="GO:0006508">
    <property type="term" value="P:proteolysis"/>
    <property type="evidence" value="ECO:0007669"/>
    <property type="project" value="InterPro"/>
</dbReference>
<dbReference type="GO" id="GO:0120147">
    <property type="term" value="F:formylglycine-generating oxidase activity"/>
    <property type="evidence" value="ECO:0007669"/>
    <property type="project" value="TreeGrafter"/>
</dbReference>
<accession>A0A1H6FFX5</accession>
<dbReference type="InterPro" id="IPR042095">
    <property type="entry name" value="SUMF_sf"/>
</dbReference>
<dbReference type="AlphaFoldDB" id="A0A1H6FFX5"/>
<dbReference type="GO" id="GO:0004674">
    <property type="term" value="F:protein serine/threonine kinase activity"/>
    <property type="evidence" value="ECO:0007669"/>
    <property type="project" value="UniProtKB-EC"/>
</dbReference>
<evidence type="ECO:0000259" key="2">
    <source>
        <dbReference type="Pfam" id="PF03781"/>
    </source>
</evidence>
<evidence type="ECO:0000313" key="4">
    <source>
        <dbReference type="Proteomes" id="UP000236724"/>
    </source>
</evidence>
<dbReference type="PANTHER" id="PTHR23150:SF19">
    <property type="entry name" value="FORMYLGLYCINE-GENERATING ENZYME"/>
    <property type="match status" value="1"/>
</dbReference>
<dbReference type="SUPFAM" id="SSF52129">
    <property type="entry name" value="Caspase-like"/>
    <property type="match status" value="1"/>
</dbReference>